<keyword evidence="2" id="KW-1185">Reference proteome</keyword>
<dbReference type="InterPro" id="IPR056912">
    <property type="entry name" value="Phage_JBD30_tail_term-like"/>
</dbReference>
<sequence length="153" mass="16537">MVIDSTDYLQLEDVLVDRLKTDMTGLRAVMTATDLASVQDARQVAPAAHVIYIGDQIGEGSQSQGSTGASQVVTQHWMVVLVVKFAGTPTTGKGNRKIAGPLITQLLKSLSGWQPPNKSFSTLRRINAPKVGYDNGFAYYPFAFKTTFVIGKS</sequence>
<dbReference type="InterPro" id="IPR038042">
    <property type="entry name" value="Gp37-like"/>
</dbReference>
<reference evidence="1 2" key="1">
    <citation type="submission" date="2021-04" db="EMBL/GenBank/DDBJ databases">
        <title>novel species isolated from subtropical streams in China.</title>
        <authorList>
            <person name="Lu H."/>
        </authorList>
    </citation>
    <scope>NUCLEOTIDE SEQUENCE [LARGE SCALE GENOMIC DNA]</scope>
    <source>
        <strain evidence="1 2">FT147W</strain>
    </source>
</reference>
<gene>
    <name evidence="1" type="ORF">KDM87_14375</name>
</gene>
<name>A0ABS5H5I2_9BURK</name>
<dbReference type="Gene3D" id="3.30.2000.10">
    <property type="entry name" value="Phage tail protein-like"/>
    <property type="match status" value="1"/>
</dbReference>
<accession>A0ABS5H5I2</accession>
<organism evidence="1 2">
    <name type="scientific">Undibacterium rivi</name>
    <dbReference type="NCBI Taxonomy" id="2828729"/>
    <lineage>
        <taxon>Bacteria</taxon>
        <taxon>Pseudomonadati</taxon>
        <taxon>Pseudomonadota</taxon>
        <taxon>Betaproteobacteria</taxon>
        <taxon>Burkholderiales</taxon>
        <taxon>Oxalobacteraceae</taxon>
        <taxon>Undibacterium</taxon>
    </lineage>
</organism>
<evidence type="ECO:0000313" key="2">
    <source>
        <dbReference type="Proteomes" id="UP000682982"/>
    </source>
</evidence>
<proteinExistence type="predicted"/>
<evidence type="ECO:0000313" key="1">
    <source>
        <dbReference type="EMBL" id="MBR7793782.1"/>
    </source>
</evidence>
<dbReference type="Pfam" id="PF23840">
    <property type="entry name" value="Phage_tail_terminator"/>
    <property type="match status" value="1"/>
</dbReference>
<protein>
    <submittedName>
        <fullName evidence="1">Uncharacterized protein</fullName>
    </submittedName>
</protein>
<dbReference type="EMBL" id="JAGSPK010000005">
    <property type="protein sequence ID" value="MBR7793782.1"/>
    <property type="molecule type" value="Genomic_DNA"/>
</dbReference>
<dbReference type="Proteomes" id="UP000682982">
    <property type="component" value="Unassembled WGS sequence"/>
</dbReference>
<comment type="caution">
    <text evidence="1">The sequence shown here is derived from an EMBL/GenBank/DDBJ whole genome shotgun (WGS) entry which is preliminary data.</text>
</comment>